<gene>
    <name evidence="1" type="ORF">DDZ13_03835</name>
</gene>
<evidence type="ECO:0000313" key="2">
    <source>
        <dbReference type="Proteomes" id="UP000247099"/>
    </source>
</evidence>
<dbReference type="EMBL" id="QHJQ01000002">
    <property type="protein sequence ID" value="PXA05103.1"/>
    <property type="molecule type" value="Genomic_DNA"/>
</dbReference>
<dbReference type="AlphaFoldDB" id="A0A317ZLK1"/>
<keyword evidence="2" id="KW-1185">Reference proteome</keyword>
<organism evidence="1 2">
    <name type="scientific">Coraliomargarita sinensis</name>
    <dbReference type="NCBI Taxonomy" id="2174842"/>
    <lineage>
        <taxon>Bacteria</taxon>
        <taxon>Pseudomonadati</taxon>
        <taxon>Verrucomicrobiota</taxon>
        <taxon>Opitutia</taxon>
        <taxon>Puniceicoccales</taxon>
        <taxon>Coraliomargaritaceae</taxon>
        <taxon>Coraliomargarita</taxon>
    </lineage>
</organism>
<sequence>MGEHRSILKHRVEGFRIGDFHFHVDGNDEVFPALGALDDELAKEMKGEDNSQRPMDAERLYMGHPNYVSDL</sequence>
<protein>
    <submittedName>
        <fullName evidence="1">Uncharacterized protein</fullName>
    </submittedName>
</protein>
<comment type="caution">
    <text evidence="1">The sequence shown here is derived from an EMBL/GenBank/DDBJ whole genome shotgun (WGS) entry which is preliminary data.</text>
</comment>
<evidence type="ECO:0000313" key="1">
    <source>
        <dbReference type="EMBL" id="PXA05103.1"/>
    </source>
</evidence>
<dbReference type="InParanoid" id="A0A317ZLK1"/>
<reference evidence="1 2" key="1">
    <citation type="submission" date="2018-05" db="EMBL/GenBank/DDBJ databases">
        <title>Coraliomargarita sinensis sp. nov., isolated from a marine solar saltern.</title>
        <authorList>
            <person name="Zhou L.Y."/>
        </authorList>
    </citation>
    <scope>NUCLEOTIDE SEQUENCE [LARGE SCALE GENOMIC DNA]</scope>
    <source>
        <strain evidence="1 2">WN38</strain>
    </source>
</reference>
<dbReference type="Proteomes" id="UP000247099">
    <property type="component" value="Unassembled WGS sequence"/>
</dbReference>
<name>A0A317ZLK1_9BACT</name>
<proteinExistence type="predicted"/>
<accession>A0A317ZLK1</accession>